<organism evidence="1 2">
    <name type="scientific">Aeromonas phage yong1</name>
    <dbReference type="NCBI Taxonomy" id="2924882"/>
    <lineage>
        <taxon>Viruses</taxon>
        <taxon>Duplodnaviria</taxon>
        <taxon>Heunggongvirae</taxon>
        <taxon>Uroviricota</taxon>
        <taxon>Caudoviricetes</taxon>
        <taxon>Autographivirales</taxon>
        <taxon>Autonotataviridae</taxon>
        <taxon>Melnykvirinae</taxon>
        <taxon>Ahphunavirus</taxon>
        <taxon>Ahphunavirus yong1</taxon>
    </lineage>
</organism>
<accession>A0A9X9H2K9</accession>
<evidence type="ECO:0000313" key="1">
    <source>
        <dbReference type="EMBL" id="UPI11688.1"/>
    </source>
</evidence>
<dbReference type="Proteomes" id="UP001164315">
    <property type="component" value="Segment"/>
</dbReference>
<proteinExistence type="predicted"/>
<dbReference type="Pfam" id="PF25755">
    <property type="entry name" value="Phage_T3_1_05"/>
    <property type="match status" value="1"/>
</dbReference>
<sequence length="78" mass="8507">MQPVLFVGLYVLYPDGTHHHLFNMGLGPCGKVVTKLEAGIAHGILNIKQTTGCGEVKEFVYPLHTLSGRITITKKEST</sequence>
<reference evidence="1 2" key="1">
    <citation type="submission" date="2022-02" db="EMBL/GenBank/DDBJ databases">
        <title>Characterization of Aeromonas phage yong1 and its protective effects against Aeromonas hydrophila in brocade carp (Cyprinus aka Koi).</title>
        <authorList>
            <person name="Pan L."/>
            <person name="Li D."/>
            <person name="Lin W."/>
            <person name="Liu W."/>
            <person name="Qu C."/>
            <person name="Qian M."/>
            <person name="Cai R."/>
            <person name="Wang F."/>
            <person name="Zhou Q."/>
            <person name="Tong Y."/>
        </authorList>
    </citation>
    <scope>NUCLEOTIDE SEQUENCE [LARGE SCALE GENOMIC DNA]</scope>
</reference>
<protein>
    <submittedName>
        <fullName evidence="1">Uncharacterized protein</fullName>
    </submittedName>
</protein>
<dbReference type="EMBL" id="OM654404">
    <property type="protein sequence ID" value="UPI11688.1"/>
    <property type="molecule type" value="Genomic_DNA"/>
</dbReference>
<dbReference type="InterPro" id="IPR058006">
    <property type="entry name" value="1.05"/>
</dbReference>
<keyword evidence="2" id="KW-1185">Reference proteome</keyword>
<name>A0A9X9H2K9_9CAUD</name>
<evidence type="ECO:0000313" key="2">
    <source>
        <dbReference type="Proteomes" id="UP001164315"/>
    </source>
</evidence>